<feature type="transmembrane region" description="Helical" evidence="6">
    <location>
        <begin position="53"/>
        <end position="74"/>
    </location>
</feature>
<evidence type="ECO:0000256" key="5">
    <source>
        <dbReference type="SAM" id="MobiDB-lite"/>
    </source>
</evidence>
<accession>A0A0H1RHE9</accession>
<comment type="subcellular location">
    <subcellularLocation>
        <location evidence="1">Membrane</location>
        <topology evidence="1">Multi-pass membrane protein</topology>
    </subcellularLocation>
</comment>
<dbReference type="AlphaFoldDB" id="A0A0H1RHE9"/>
<evidence type="ECO:0000256" key="2">
    <source>
        <dbReference type="ARBA" id="ARBA00022692"/>
    </source>
</evidence>
<feature type="transmembrane region" description="Helical" evidence="6">
    <location>
        <begin position="229"/>
        <end position="248"/>
    </location>
</feature>
<keyword evidence="4 6" id="KW-0472">Membrane</keyword>
<evidence type="ECO:0008006" key="9">
    <source>
        <dbReference type="Google" id="ProtNLM"/>
    </source>
</evidence>
<dbReference type="EMBL" id="LCYG01000015">
    <property type="protein sequence ID" value="KLK94256.1"/>
    <property type="molecule type" value="Genomic_DNA"/>
</dbReference>
<sequence>MLGKPEPIAPTLQPVTSAPPPSAVEQSTGLVALVSLISAAASLKLVELPSERTVFALWVLIAAVAIPCLSFEVAKMPVWPLHGAIPDQHRRNRVAIKLIGLAGIYALLGLAYWVLPIYQRDFRHFFIFITPAIPIILLTAPVYVWLTDRSMKEPVDGCFMTGLALIGRWGDVSWKLVRNYAAGWLVKGFFLPFMLEAAFHDVQWFLATDLKSQLLESQYGWYELTFRTLYGVDVIWGSTGYLMTLRLFQTHVRSTENTLDGWLICLICYAPFWALIYGNYLNYEDGFYWAYWLSDQPVLRALWGAAILALTVIYCWATISFGARFSNLTHRGILTNGPYRWSKHPAYIAKNLSWWLISMPFLSAGGPADAVRFSLLLLGVNAIYYWRAKTEERHLSADPVYQRYTQWIATYGLLAMLKALFIRSYKVMQGRNLPI</sequence>
<comment type="caution">
    <text evidence="7">The sequence shown here is derived from an EMBL/GenBank/DDBJ whole genome shotgun (WGS) entry which is preliminary data.</text>
</comment>
<evidence type="ECO:0000256" key="6">
    <source>
        <dbReference type="SAM" id="Phobius"/>
    </source>
</evidence>
<dbReference type="STRING" id="1225564.AA309_04690"/>
<evidence type="ECO:0000256" key="3">
    <source>
        <dbReference type="ARBA" id="ARBA00022989"/>
    </source>
</evidence>
<feature type="transmembrane region" description="Helical" evidence="6">
    <location>
        <begin position="260"/>
        <end position="281"/>
    </location>
</feature>
<name>A0A0H1RHE9_9HYPH</name>
<evidence type="ECO:0000256" key="4">
    <source>
        <dbReference type="ARBA" id="ARBA00023136"/>
    </source>
</evidence>
<feature type="transmembrane region" description="Helical" evidence="6">
    <location>
        <begin position="94"/>
        <end position="113"/>
    </location>
</feature>
<dbReference type="GO" id="GO:0004671">
    <property type="term" value="F:protein C-terminal S-isoprenylcysteine carboxyl O-methyltransferase activity"/>
    <property type="evidence" value="ECO:0007669"/>
    <property type="project" value="InterPro"/>
</dbReference>
<dbReference type="InterPro" id="IPR007269">
    <property type="entry name" value="ICMT_MeTrfase"/>
</dbReference>
<keyword evidence="3 6" id="KW-1133">Transmembrane helix</keyword>
<dbReference type="Gene3D" id="1.20.120.1630">
    <property type="match status" value="1"/>
</dbReference>
<evidence type="ECO:0000313" key="7">
    <source>
        <dbReference type="EMBL" id="KLK94256.1"/>
    </source>
</evidence>
<feature type="transmembrane region" description="Helical" evidence="6">
    <location>
        <begin position="301"/>
        <end position="325"/>
    </location>
</feature>
<feature type="transmembrane region" description="Helical" evidence="6">
    <location>
        <begin position="407"/>
        <end position="425"/>
    </location>
</feature>
<keyword evidence="8" id="KW-1185">Reference proteome</keyword>
<gene>
    <name evidence="7" type="ORF">AA309_04690</name>
</gene>
<dbReference type="PATRIC" id="fig|1225564.3.peg.1299"/>
<organism evidence="7 8">
    <name type="scientific">Microvirga vignae</name>
    <dbReference type="NCBI Taxonomy" id="1225564"/>
    <lineage>
        <taxon>Bacteria</taxon>
        <taxon>Pseudomonadati</taxon>
        <taxon>Pseudomonadota</taxon>
        <taxon>Alphaproteobacteria</taxon>
        <taxon>Hyphomicrobiales</taxon>
        <taxon>Methylobacteriaceae</taxon>
        <taxon>Microvirga</taxon>
    </lineage>
</organism>
<dbReference type="Proteomes" id="UP000035489">
    <property type="component" value="Unassembled WGS sequence"/>
</dbReference>
<proteinExistence type="predicted"/>
<feature type="transmembrane region" description="Helical" evidence="6">
    <location>
        <begin position="346"/>
        <end position="364"/>
    </location>
</feature>
<feature type="transmembrane region" description="Helical" evidence="6">
    <location>
        <begin position="125"/>
        <end position="146"/>
    </location>
</feature>
<keyword evidence="2 6" id="KW-0812">Transmembrane</keyword>
<dbReference type="GO" id="GO:0016020">
    <property type="term" value="C:membrane"/>
    <property type="evidence" value="ECO:0007669"/>
    <property type="project" value="UniProtKB-SubCell"/>
</dbReference>
<reference evidence="7 8" key="1">
    <citation type="submission" date="2015-05" db="EMBL/GenBank/DDBJ databases">
        <title>Draft genome sequence of Microvirga vignae strain BR3299, a novel nitrogen fixing bacteria isolated from Brazil semi-aired region.</title>
        <authorList>
            <person name="Zilli J.E."/>
            <person name="Passos S.R."/>
            <person name="Leite J."/>
            <person name="Baldani J.I."/>
            <person name="Xavier G.R."/>
            <person name="Rumjaneck N.G."/>
            <person name="Simoes-Araujo J.L."/>
        </authorList>
    </citation>
    <scope>NUCLEOTIDE SEQUENCE [LARGE SCALE GENOMIC DNA]</scope>
    <source>
        <strain evidence="7 8">BR3299</strain>
    </source>
</reference>
<dbReference type="Pfam" id="PF04140">
    <property type="entry name" value="ICMT"/>
    <property type="match status" value="1"/>
</dbReference>
<evidence type="ECO:0000256" key="1">
    <source>
        <dbReference type="ARBA" id="ARBA00004141"/>
    </source>
</evidence>
<feature type="region of interest" description="Disordered" evidence="5">
    <location>
        <begin position="1"/>
        <end position="21"/>
    </location>
</feature>
<protein>
    <recommendedName>
        <fullName evidence="9">Protein-S-isoprenylcysteine methyltransferase</fullName>
    </recommendedName>
</protein>
<evidence type="ECO:0000313" key="8">
    <source>
        <dbReference type="Proteomes" id="UP000035489"/>
    </source>
</evidence>